<accession>B1WSA3</accession>
<dbReference type="RefSeq" id="WP_012361906.1">
    <property type="nucleotide sequence ID" value="NC_010546.1"/>
</dbReference>
<reference evidence="1 2" key="1">
    <citation type="journal article" date="2008" name="Proc. Natl. Acad. Sci. U.S.A.">
        <title>The genome of Cyanothece 51142, a unicellular diazotrophic cyanobacterium important in the marine nitrogen cycle.</title>
        <authorList>
            <person name="Welsh E.A."/>
            <person name="Liberton M."/>
            <person name="Stoeckel J."/>
            <person name="Loh T."/>
            <person name="Elvitigala T."/>
            <person name="Wang C."/>
            <person name="Wollam A."/>
            <person name="Fulton R.S."/>
            <person name="Clifton S.W."/>
            <person name="Jacobs J.M."/>
            <person name="Aurora R."/>
            <person name="Ghosh B.K."/>
            <person name="Sherman L.A."/>
            <person name="Smith R.D."/>
            <person name="Wilson R.K."/>
            <person name="Pakrasi H.B."/>
        </authorList>
    </citation>
    <scope>NUCLEOTIDE SEQUENCE [LARGE SCALE GENOMIC DNA]</scope>
    <source>
        <strain evidence="2">ATCC 51142 / BH68</strain>
    </source>
</reference>
<proteinExistence type="predicted"/>
<keyword evidence="2" id="KW-1185">Reference proteome</keyword>
<dbReference type="KEGG" id="cyt:cce_2541"/>
<dbReference type="EMBL" id="CP000806">
    <property type="protein sequence ID" value="ACB51889.1"/>
    <property type="molecule type" value="Genomic_DNA"/>
</dbReference>
<sequence length="224" mass="24475">MKLITQVLTSCCSAMIFFLINPEIAFGTLLTQTQRFINTENNVGEDLFEQFDQTLGILQDVRLTYNFDYTAIYNCPNQTGCSINYSRGLDFYFPNSDSIGDGEVTDRRSNSIGPVTVAGNGIDSVFININNIGREISLLDFDLPLSIFIGTGRVGEVIGSSTFSIGNGGSIINQVFLNDLTLSYDYIPLPDSEPIPTQVPEPSFTSALLLGIVSLGIAIRRSVK</sequence>
<name>B1WSA3_CROS5</name>
<evidence type="ECO:0008006" key="3">
    <source>
        <dbReference type="Google" id="ProtNLM"/>
    </source>
</evidence>
<dbReference type="Proteomes" id="UP000001203">
    <property type="component" value="Chromosome circular"/>
</dbReference>
<dbReference type="NCBIfam" id="NF033208">
    <property type="entry name" value="choice_anch_E"/>
    <property type="match status" value="1"/>
</dbReference>
<protein>
    <recommendedName>
        <fullName evidence="3">PEP-CTERM protein-sorting domain-containing protein</fullName>
    </recommendedName>
</protein>
<organism evidence="1 2">
    <name type="scientific">Crocosphaera subtropica (strain ATCC 51142 / BH68)</name>
    <name type="common">Cyanothece sp. (strain ATCC 51142)</name>
    <dbReference type="NCBI Taxonomy" id="43989"/>
    <lineage>
        <taxon>Bacteria</taxon>
        <taxon>Bacillati</taxon>
        <taxon>Cyanobacteriota</taxon>
        <taxon>Cyanophyceae</taxon>
        <taxon>Oscillatoriophycideae</taxon>
        <taxon>Chroococcales</taxon>
        <taxon>Aphanothecaceae</taxon>
        <taxon>Crocosphaera</taxon>
        <taxon>Crocosphaera subtropica</taxon>
    </lineage>
</organism>
<gene>
    <name evidence="1" type="ordered locus">cce_2541</name>
</gene>
<evidence type="ECO:0000313" key="1">
    <source>
        <dbReference type="EMBL" id="ACB51889.1"/>
    </source>
</evidence>
<evidence type="ECO:0000313" key="2">
    <source>
        <dbReference type="Proteomes" id="UP000001203"/>
    </source>
</evidence>
<dbReference type="AlphaFoldDB" id="B1WSA3"/>
<dbReference type="HOGENOM" id="CLU_1233356_0_0_3"/>